<proteinExistence type="predicted"/>
<organism evidence="1 2">
    <name type="scientific">Macroventuria anomochaeta</name>
    <dbReference type="NCBI Taxonomy" id="301207"/>
    <lineage>
        <taxon>Eukaryota</taxon>
        <taxon>Fungi</taxon>
        <taxon>Dikarya</taxon>
        <taxon>Ascomycota</taxon>
        <taxon>Pezizomycotina</taxon>
        <taxon>Dothideomycetes</taxon>
        <taxon>Pleosporomycetidae</taxon>
        <taxon>Pleosporales</taxon>
        <taxon>Pleosporineae</taxon>
        <taxon>Didymellaceae</taxon>
        <taxon>Macroventuria</taxon>
    </lineage>
</organism>
<protein>
    <submittedName>
        <fullName evidence="1">Uncharacterized protein</fullName>
    </submittedName>
</protein>
<evidence type="ECO:0000313" key="2">
    <source>
        <dbReference type="Proteomes" id="UP000799754"/>
    </source>
</evidence>
<dbReference type="Proteomes" id="UP000799754">
    <property type="component" value="Unassembled WGS sequence"/>
</dbReference>
<evidence type="ECO:0000313" key="1">
    <source>
        <dbReference type="EMBL" id="KAF2627244.1"/>
    </source>
</evidence>
<accession>A0ACB6RZP2</accession>
<dbReference type="EMBL" id="MU006717">
    <property type="protein sequence ID" value="KAF2627244.1"/>
    <property type="molecule type" value="Genomic_DNA"/>
</dbReference>
<name>A0ACB6RZP2_9PLEO</name>
<reference evidence="1" key="1">
    <citation type="journal article" date="2020" name="Stud. Mycol.">
        <title>101 Dothideomycetes genomes: a test case for predicting lifestyles and emergence of pathogens.</title>
        <authorList>
            <person name="Haridas S."/>
            <person name="Albert R."/>
            <person name="Binder M."/>
            <person name="Bloem J."/>
            <person name="Labutti K."/>
            <person name="Salamov A."/>
            <person name="Andreopoulos B."/>
            <person name="Baker S."/>
            <person name="Barry K."/>
            <person name="Bills G."/>
            <person name="Bluhm B."/>
            <person name="Cannon C."/>
            <person name="Castanera R."/>
            <person name="Culley D."/>
            <person name="Daum C."/>
            <person name="Ezra D."/>
            <person name="Gonzalez J."/>
            <person name="Henrissat B."/>
            <person name="Kuo A."/>
            <person name="Liang C."/>
            <person name="Lipzen A."/>
            <person name="Lutzoni F."/>
            <person name="Magnuson J."/>
            <person name="Mondo S."/>
            <person name="Nolan M."/>
            <person name="Ohm R."/>
            <person name="Pangilinan J."/>
            <person name="Park H.-J."/>
            <person name="Ramirez L."/>
            <person name="Alfaro M."/>
            <person name="Sun H."/>
            <person name="Tritt A."/>
            <person name="Yoshinaga Y."/>
            <person name="Zwiers L.-H."/>
            <person name="Turgeon B."/>
            <person name="Goodwin S."/>
            <person name="Spatafora J."/>
            <person name="Crous P."/>
            <person name="Grigoriev I."/>
        </authorList>
    </citation>
    <scope>NUCLEOTIDE SEQUENCE</scope>
    <source>
        <strain evidence="1">CBS 525.71</strain>
    </source>
</reference>
<keyword evidence="2" id="KW-1185">Reference proteome</keyword>
<sequence length="321" mass="37428">MVGIDRDYTKKLVLEDGTHSPLRQLQNACSTCSKQPHRTPPHTYTMPTFEAKNGRLAKVKERALELSTCITDPQCYDFPSNRGHKPKLSQEQQDLIIKITTSTQNTREKESWQAIADGDFENQGLPKISVTLHQNVMYNAGYAQRRPGWKPHLTPEQEQERYKWALVHNPDRYEYGDGLGFDFRNVVFTDETPARVGEQRGMQRVWCKDNERYDEGVKKDRSAKYTALQFYGAFRYDHKGPCVIYHEETDAQKHKAEKKLHAENKWRKENWNSTQLTARAALQQLNESDYNGRLRTRKLQYVPSQHDYKRNTRARGGVDGY</sequence>
<gene>
    <name evidence="1" type="ORF">BU25DRAFT_468862</name>
</gene>
<comment type="caution">
    <text evidence="1">The sequence shown here is derived from an EMBL/GenBank/DDBJ whole genome shotgun (WGS) entry which is preliminary data.</text>
</comment>